<dbReference type="OrthoDB" id="2455488at2"/>
<sequence length="62" mass="7315">MTDYNQQLEDLKNGIVESITIEKEDFLEFRTVLIAREDFKHFRGTAYHHGTTVYTYTIEASK</sequence>
<reference evidence="2" key="1">
    <citation type="submission" date="2016-07" db="EMBL/GenBank/DDBJ databases">
        <authorList>
            <person name="See-Too W.S."/>
        </authorList>
    </citation>
    <scope>NUCLEOTIDE SEQUENCE [LARGE SCALE GENOMIC DNA]</scope>
    <source>
        <strain evidence="2">DSM 24743</strain>
    </source>
</reference>
<dbReference type="EMBL" id="CP016537">
    <property type="protein sequence ID" value="ANU13711.1"/>
    <property type="molecule type" value="Genomic_DNA"/>
</dbReference>
<keyword evidence="2" id="KW-1185">Reference proteome</keyword>
<reference evidence="2" key="2">
    <citation type="submission" date="2016-10" db="EMBL/GenBank/DDBJ databases">
        <authorList>
            <person name="See-Too W.S."/>
        </authorList>
    </citation>
    <scope>NUCLEOTIDE SEQUENCE [LARGE SCALE GENOMIC DNA]</scope>
    <source>
        <strain evidence="2">DSM 24743</strain>
    </source>
</reference>
<dbReference type="AlphaFoldDB" id="A0A1C7DR09"/>
<dbReference type="RefSeq" id="WP_008498095.1">
    <property type="nucleotide sequence ID" value="NZ_CP016537.2"/>
</dbReference>
<evidence type="ECO:0000313" key="2">
    <source>
        <dbReference type="Proteomes" id="UP000092687"/>
    </source>
</evidence>
<gene>
    <name evidence="1" type="ORF">BBI08_07545</name>
</gene>
<dbReference type="KEGG" id="phc:BBI08_07545"/>
<name>A0A1C7DR09_9BACL</name>
<protein>
    <recommendedName>
        <fullName evidence="3">Abortive phage infection protein</fullName>
    </recommendedName>
</protein>
<evidence type="ECO:0000313" key="1">
    <source>
        <dbReference type="EMBL" id="ANU13711.1"/>
    </source>
</evidence>
<dbReference type="STRING" id="1215089.BBI08_07545"/>
<proteinExistence type="predicted"/>
<dbReference type="Proteomes" id="UP000092687">
    <property type="component" value="Chromosome"/>
</dbReference>
<organism evidence="1 2">
    <name type="scientific">Planococcus halocryophilus</name>
    <dbReference type="NCBI Taxonomy" id="1215089"/>
    <lineage>
        <taxon>Bacteria</taxon>
        <taxon>Bacillati</taxon>
        <taxon>Bacillota</taxon>
        <taxon>Bacilli</taxon>
        <taxon>Bacillales</taxon>
        <taxon>Caryophanaceae</taxon>
        <taxon>Planococcus</taxon>
    </lineage>
</organism>
<accession>A0A1C7DR09</accession>
<evidence type="ECO:0008006" key="3">
    <source>
        <dbReference type="Google" id="ProtNLM"/>
    </source>
</evidence>